<evidence type="ECO:0000256" key="2">
    <source>
        <dbReference type="ARBA" id="ARBA00007362"/>
    </source>
</evidence>
<comment type="subcellular location">
    <subcellularLocation>
        <location evidence="1">Cell membrane</location>
        <topology evidence="1">Multi-pass membrane protein</topology>
    </subcellularLocation>
</comment>
<dbReference type="RefSeq" id="WP_376844931.1">
    <property type="nucleotide sequence ID" value="NZ_JBHSFW010000001.1"/>
</dbReference>
<reference evidence="10" key="1">
    <citation type="journal article" date="2019" name="Int. J. Syst. Evol. Microbiol.">
        <title>The Global Catalogue of Microorganisms (GCM) 10K type strain sequencing project: providing services to taxonomists for standard genome sequencing and annotation.</title>
        <authorList>
            <consortium name="The Broad Institute Genomics Platform"/>
            <consortium name="The Broad Institute Genome Sequencing Center for Infectious Disease"/>
            <person name="Wu L."/>
            <person name="Ma J."/>
        </authorList>
    </citation>
    <scope>NUCLEOTIDE SEQUENCE [LARGE SCALE GENOMIC DNA]</scope>
    <source>
        <strain evidence="10">CGMCC 1.16306</strain>
    </source>
</reference>
<feature type="transmembrane region" description="Helical" evidence="7">
    <location>
        <begin position="127"/>
        <end position="145"/>
    </location>
</feature>
<gene>
    <name evidence="9" type="ORF">ACFO4N_04135</name>
</gene>
<feature type="transmembrane region" description="Helical" evidence="7">
    <location>
        <begin position="275"/>
        <end position="293"/>
    </location>
</feature>
<feature type="transmembrane region" description="Helical" evidence="7">
    <location>
        <begin position="76"/>
        <end position="94"/>
    </location>
</feature>
<keyword evidence="4 7" id="KW-0812">Transmembrane</keyword>
<comment type="caution">
    <text evidence="9">The sequence shown here is derived from an EMBL/GenBank/DDBJ whole genome shotgun (WGS) entry which is preliminary data.</text>
</comment>
<feature type="transmembrane region" description="Helical" evidence="7">
    <location>
        <begin position="212"/>
        <end position="239"/>
    </location>
</feature>
<dbReference type="PANTHER" id="PTHR32322:SF18">
    <property type="entry name" value="S-ADENOSYLMETHIONINE_S-ADENOSYLHOMOCYSTEINE TRANSPORTER"/>
    <property type="match status" value="1"/>
</dbReference>
<comment type="similarity">
    <text evidence="2">Belongs to the EamA transporter family.</text>
</comment>
<feature type="transmembrane region" description="Helical" evidence="7">
    <location>
        <begin position="100"/>
        <end position="120"/>
    </location>
</feature>
<evidence type="ECO:0000256" key="7">
    <source>
        <dbReference type="SAM" id="Phobius"/>
    </source>
</evidence>
<evidence type="ECO:0000256" key="3">
    <source>
        <dbReference type="ARBA" id="ARBA00022475"/>
    </source>
</evidence>
<feature type="transmembrane region" description="Helical" evidence="7">
    <location>
        <begin position="157"/>
        <end position="176"/>
    </location>
</feature>
<protein>
    <submittedName>
        <fullName evidence="9">DMT family transporter</fullName>
    </submittedName>
</protein>
<dbReference type="Proteomes" id="UP001596022">
    <property type="component" value="Unassembled WGS sequence"/>
</dbReference>
<keyword evidence="5 7" id="KW-1133">Transmembrane helix</keyword>
<name>A0ABV9GI06_9BACL</name>
<evidence type="ECO:0000313" key="9">
    <source>
        <dbReference type="EMBL" id="MFC4617917.1"/>
    </source>
</evidence>
<accession>A0ABV9GI06</accession>
<evidence type="ECO:0000313" key="10">
    <source>
        <dbReference type="Proteomes" id="UP001596022"/>
    </source>
</evidence>
<feature type="domain" description="EamA" evidence="8">
    <location>
        <begin position="5"/>
        <end position="145"/>
    </location>
</feature>
<dbReference type="PANTHER" id="PTHR32322">
    <property type="entry name" value="INNER MEMBRANE TRANSPORTER"/>
    <property type="match status" value="1"/>
</dbReference>
<keyword evidence="3" id="KW-1003">Cell membrane</keyword>
<keyword evidence="10" id="KW-1185">Reference proteome</keyword>
<evidence type="ECO:0000256" key="1">
    <source>
        <dbReference type="ARBA" id="ARBA00004651"/>
    </source>
</evidence>
<feature type="transmembrane region" description="Helical" evidence="7">
    <location>
        <begin position="34"/>
        <end position="56"/>
    </location>
</feature>
<evidence type="ECO:0000259" key="8">
    <source>
        <dbReference type="Pfam" id="PF00892"/>
    </source>
</evidence>
<dbReference type="EMBL" id="JBHSFW010000001">
    <property type="protein sequence ID" value="MFC4617917.1"/>
    <property type="molecule type" value="Genomic_DNA"/>
</dbReference>
<evidence type="ECO:0000256" key="6">
    <source>
        <dbReference type="ARBA" id="ARBA00023136"/>
    </source>
</evidence>
<evidence type="ECO:0000256" key="5">
    <source>
        <dbReference type="ARBA" id="ARBA00022989"/>
    </source>
</evidence>
<keyword evidence="6 7" id="KW-0472">Membrane</keyword>
<dbReference type="SUPFAM" id="SSF103481">
    <property type="entry name" value="Multidrug resistance efflux transporter EmrE"/>
    <property type="match status" value="2"/>
</dbReference>
<dbReference type="InterPro" id="IPR050638">
    <property type="entry name" value="AA-Vitamin_Transporters"/>
</dbReference>
<feature type="transmembrane region" description="Helical" evidence="7">
    <location>
        <begin position="7"/>
        <end position="28"/>
    </location>
</feature>
<dbReference type="Pfam" id="PF00892">
    <property type="entry name" value="EamA"/>
    <property type="match status" value="2"/>
</dbReference>
<dbReference type="InterPro" id="IPR000620">
    <property type="entry name" value="EamA_dom"/>
</dbReference>
<feature type="domain" description="EamA" evidence="8">
    <location>
        <begin position="158"/>
        <end position="292"/>
    </location>
</feature>
<dbReference type="InterPro" id="IPR037185">
    <property type="entry name" value="EmrE-like"/>
</dbReference>
<sequence>MTHLKGIIMVVIGAAFWGISGTVAQTLFQDDHISVDWLVVIRLLISGMVLLGTALAGPNRRLVREIWRNGKNAWQLVVFGVLGLLAVQYTYFAAVADGNAAVATLLQYLAPIFIATYFMIRWRTVPRLIEIIAMVLALIGTFLLLTNGNAASLHIPASAVIWGILSGIALAFYTLYPGRLLKEYGAPIVIGWGMIIGGICLSFRHAPWQIQASHWTLTTVLLTAFVILFGTALAFFLYLESQRYLSPKESSLLACTEPLTAVVSAVVWLGVPFGLYQVLGGGCVLCMVVLLAMKPVKKHNGKPAMMKST</sequence>
<evidence type="ECO:0000256" key="4">
    <source>
        <dbReference type="ARBA" id="ARBA00022692"/>
    </source>
</evidence>
<proteinExistence type="inferred from homology"/>
<feature type="transmembrane region" description="Helical" evidence="7">
    <location>
        <begin position="188"/>
        <end position="206"/>
    </location>
</feature>
<organism evidence="9 10">
    <name type="scientific">Camelliibacillus cellulosilyticus</name>
    <dbReference type="NCBI Taxonomy" id="2174486"/>
    <lineage>
        <taxon>Bacteria</taxon>
        <taxon>Bacillati</taxon>
        <taxon>Bacillota</taxon>
        <taxon>Bacilli</taxon>
        <taxon>Bacillales</taxon>
        <taxon>Sporolactobacillaceae</taxon>
        <taxon>Camelliibacillus</taxon>
    </lineage>
</organism>
<feature type="transmembrane region" description="Helical" evidence="7">
    <location>
        <begin position="251"/>
        <end position="269"/>
    </location>
</feature>